<dbReference type="PIRSF" id="PIRSF038885">
    <property type="entry name" value="COB"/>
    <property type="match status" value="1"/>
</dbReference>
<feature type="binding site" description="axial binding residue" evidence="15">
    <location>
        <position position="96"/>
    </location>
    <ligand>
        <name>heme b</name>
        <dbReference type="ChEBI" id="CHEBI:60344"/>
        <label>b566</label>
    </ligand>
    <ligandPart>
        <name>Fe</name>
        <dbReference type="ChEBI" id="CHEBI:18248"/>
    </ligandPart>
</feature>
<evidence type="ECO:0000256" key="13">
    <source>
        <dbReference type="ARBA" id="ARBA00023136"/>
    </source>
</evidence>
<dbReference type="CDD" id="cd00290">
    <property type="entry name" value="cytochrome_b_C"/>
    <property type="match status" value="1"/>
</dbReference>
<keyword evidence="10 16" id="KW-1133">Transmembrane helix</keyword>
<feature type="transmembrane region" description="Helical" evidence="16">
    <location>
        <begin position="318"/>
        <end position="337"/>
    </location>
</feature>
<dbReference type="PANTHER" id="PTHR19271">
    <property type="entry name" value="CYTOCHROME B"/>
    <property type="match status" value="1"/>
</dbReference>
<keyword evidence="11 15" id="KW-0408">Iron</keyword>
<feature type="transmembrane region" description="Helical" evidence="16">
    <location>
        <begin position="287"/>
        <end position="306"/>
    </location>
</feature>
<dbReference type="GO" id="GO:0016491">
    <property type="term" value="F:oxidoreductase activity"/>
    <property type="evidence" value="ECO:0007669"/>
    <property type="project" value="UniProtKB-UniRule"/>
</dbReference>
<dbReference type="GO" id="GO:0046872">
    <property type="term" value="F:metal ion binding"/>
    <property type="evidence" value="ECO:0007669"/>
    <property type="project" value="UniProtKB-UniRule"/>
</dbReference>
<feature type="binding site" evidence="14">
    <location>
        <position position="199"/>
    </location>
    <ligand>
        <name>a ubiquinone</name>
        <dbReference type="ChEBI" id="CHEBI:16389"/>
    </ligand>
</feature>
<dbReference type="PROSITE" id="PS51002">
    <property type="entry name" value="CYTB_NTER"/>
    <property type="match status" value="1"/>
</dbReference>
<keyword evidence="13 16" id="KW-0472">Membrane</keyword>
<organism evidence="19">
    <name type="scientific">Dactylella tenuis</name>
    <dbReference type="NCBI Taxonomy" id="383872"/>
    <lineage>
        <taxon>Eukaryota</taxon>
        <taxon>Fungi</taxon>
        <taxon>Dikarya</taxon>
        <taxon>Ascomycota</taxon>
        <taxon>Pezizomycotina</taxon>
        <taxon>Orbiliomycetes</taxon>
        <taxon>Orbiliales</taxon>
        <taxon>Orbiliaceae</taxon>
        <taxon>Dactylella</taxon>
    </lineage>
</organism>
<dbReference type="Pfam" id="PF00033">
    <property type="entry name" value="Cytochrome_B"/>
    <property type="match status" value="1"/>
</dbReference>
<dbReference type="GO" id="GO:0008121">
    <property type="term" value="F:quinol-cytochrome-c reductase activity"/>
    <property type="evidence" value="ECO:0007669"/>
    <property type="project" value="InterPro"/>
</dbReference>
<evidence type="ECO:0000256" key="6">
    <source>
        <dbReference type="ARBA" id="ARBA00022692"/>
    </source>
</evidence>
<reference evidence="19" key="1">
    <citation type="submission" date="2019-04" db="EMBL/GenBank/DDBJ databases">
        <authorList>
            <person name="Yu Z."/>
            <person name="Deng C."/>
        </authorList>
    </citation>
    <scope>NUCLEOTIDE SEQUENCE</scope>
</reference>
<geneLocation type="mitochondrion" evidence="19"/>
<dbReference type="InterPro" id="IPR036150">
    <property type="entry name" value="Cyt_b/b6_C_sf"/>
</dbReference>
<evidence type="ECO:0000256" key="9">
    <source>
        <dbReference type="ARBA" id="ARBA00022982"/>
    </source>
</evidence>
<feature type="transmembrane region" description="Helical" evidence="16">
    <location>
        <begin position="357"/>
        <end position="381"/>
    </location>
</feature>
<keyword evidence="4 15" id="KW-0349">Heme</keyword>
<comment type="cofactor">
    <cofactor evidence="15">
        <name>heme</name>
        <dbReference type="ChEBI" id="CHEBI:30413"/>
    </cofactor>
    <text evidence="15">Binds 2 heme groups non-covalently.</text>
</comment>
<evidence type="ECO:0000256" key="12">
    <source>
        <dbReference type="ARBA" id="ARBA00023128"/>
    </source>
</evidence>
<keyword evidence="3 16" id="KW-0813">Transport</keyword>
<comment type="subcellular location">
    <subcellularLocation>
        <location evidence="1">Mitochondrion inner membrane</location>
        <topology evidence="1">Multi-pass membrane protein</topology>
    </subcellularLocation>
</comment>
<dbReference type="CDD" id="cd00284">
    <property type="entry name" value="Cytochrome_b_N"/>
    <property type="match status" value="1"/>
</dbReference>
<comment type="cofactor">
    <cofactor evidence="16">
        <name>heme b</name>
        <dbReference type="ChEBI" id="CHEBI:60344"/>
    </cofactor>
    <text evidence="16">Binds 2 heme groups non-covalently.</text>
</comment>
<name>A0A4Y5MV17_9PEZI</name>
<comment type="similarity">
    <text evidence="16">Belongs to the cytochrome b family.</text>
</comment>
<evidence type="ECO:0000256" key="16">
    <source>
        <dbReference type="RuleBase" id="RU362117"/>
    </source>
</evidence>
<dbReference type="SUPFAM" id="SSF81342">
    <property type="entry name" value="Transmembrane di-heme cytochromes"/>
    <property type="match status" value="1"/>
</dbReference>
<gene>
    <name evidence="19" type="primary">cob</name>
</gene>
<feature type="transmembrane region" description="Helical" evidence="16">
    <location>
        <begin position="112"/>
        <end position="134"/>
    </location>
</feature>
<evidence type="ECO:0000256" key="10">
    <source>
        <dbReference type="ARBA" id="ARBA00022989"/>
    </source>
</evidence>
<dbReference type="SUPFAM" id="SSF81648">
    <property type="entry name" value="a domain/subunit of cytochrome bc1 complex (Ubiquinol-cytochrome c reductase)"/>
    <property type="match status" value="1"/>
</dbReference>
<dbReference type="PANTHER" id="PTHR19271:SF16">
    <property type="entry name" value="CYTOCHROME B"/>
    <property type="match status" value="1"/>
</dbReference>
<feature type="transmembrane region" description="Helical" evidence="16">
    <location>
        <begin position="178"/>
        <end position="198"/>
    </location>
</feature>
<evidence type="ECO:0000259" key="17">
    <source>
        <dbReference type="PROSITE" id="PS51002"/>
    </source>
</evidence>
<evidence type="ECO:0000256" key="15">
    <source>
        <dbReference type="PIRSR" id="PIRSR038885-2"/>
    </source>
</evidence>
<keyword evidence="8" id="KW-0999">Mitochondrion inner membrane</keyword>
<keyword evidence="5 16" id="KW-0679">Respiratory chain</keyword>
<dbReference type="GO" id="GO:0045275">
    <property type="term" value="C:respiratory chain complex III"/>
    <property type="evidence" value="ECO:0007669"/>
    <property type="project" value="InterPro"/>
</dbReference>
<dbReference type="InterPro" id="IPR030689">
    <property type="entry name" value="Cytochrome_b"/>
</dbReference>
<dbReference type="EMBL" id="MK820634">
    <property type="protein sequence ID" value="QCW06837.1"/>
    <property type="molecule type" value="Genomic_DNA"/>
</dbReference>
<evidence type="ECO:0000256" key="1">
    <source>
        <dbReference type="ARBA" id="ARBA00004448"/>
    </source>
</evidence>
<dbReference type="PROSITE" id="PS51003">
    <property type="entry name" value="CYTB_CTER"/>
    <property type="match status" value="1"/>
</dbReference>
<comment type="function">
    <text evidence="16">Component of the ubiquinol-cytochrome c reductase complex (complex III or cytochrome b-c1 complex) that is part of the mitochondrial respiratory chain. The b-c1 complex mediates electron transfer from ubiquinol to cytochrome c. Contributes to the generation of a proton gradient across the mitochondrial membrane that is then used for ATP synthesis.</text>
</comment>
<dbReference type="InterPro" id="IPR048259">
    <property type="entry name" value="Cytochrome_b_N_euk/bac"/>
</dbReference>
<evidence type="ECO:0000256" key="5">
    <source>
        <dbReference type="ARBA" id="ARBA00022660"/>
    </source>
</evidence>
<sequence>MRILKSHPLLKLMNSYLIDGAQPSNLNFAWNFGSLLAVCLIIQIVTGVTLAMHYNASVAEAFDSIEHIMRDVNNGWLIRYLHSNTASAFFFLVYLHIGRGIYYGSYQKPRTITWVIGTIILVAMMATGFLGYVLPYGQMSATVITNLLSAIPWVGQDIVEFIWGGFSVNNATLNRFFALHFVLPFVIITLVLMHLIGLHDTGGSSNPMGISANSARLPMGPYYLFKDLITFFLFIWVLSLFVYFMPNVLGDSENYVMANPMQTPAAIVPEWYLLPFYAILRSIPNKLLGVVAMFGAIFAILTLPYFDVSKTRGFQFKPISKVLFWIFVANFIILLVLGAKHVEAPFIVVGQCMTFLYFFWFICLIPFGSLVGDTLFSILLIEKMPKPVSSPLSPMLSSIIPGKTKIKII</sequence>
<feature type="domain" description="Cytochrome b/b6 N-terminal region profile" evidence="17">
    <location>
        <begin position="1"/>
        <end position="207"/>
    </location>
</feature>
<evidence type="ECO:0000259" key="18">
    <source>
        <dbReference type="PROSITE" id="PS51003"/>
    </source>
</evidence>
<dbReference type="RefSeq" id="YP_009663698.1">
    <property type="nucleotide sequence ID" value="NC_042947.1"/>
</dbReference>
<keyword evidence="6 16" id="KW-0812">Transmembrane</keyword>
<dbReference type="GO" id="GO:0005743">
    <property type="term" value="C:mitochondrial inner membrane"/>
    <property type="evidence" value="ECO:0007669"/>
    <property type="project" value="UniProtKB-SubCell"/>
</dbReference>
<evidence type="ECO:0000256" key="8">
    <source>
        <dbReference type="ARBA" id="ARBA00022792"/>
    </source>
</evidence>
<feature type="binding site" description="axial binding residue" evidence="15">
    <location>
        <position position="194"/>
    </location>
    <ligand>
        <name>heme b</name>
        <dbReference type="ChEBI" id="CHEBI:60344"/>
        <label>b566</label>
    </ligand>
    <ligandPart>
        <name>Fe</name>
        <dbReference type="ChEBI" id="CHEBI:18248"/>
    </ligandPart>
</feature>
<protein>
    <recommendedName>
        <fullName evidence="2 16">Cytochrome b</fullName>
    </recommendedName>
</protein>
<feature type="transmembrane region" description="Helical" evidence="16">
    <location>
        <begin position="32"/>
        <end position="56"/>
    </location>
</feature>
<evidence type="ECO:0000256" key="11">
    <source>
        <dbReference type="ARBA" id="ARBA00023004"/>
    </source>
</evidence>
<evidence type="ECO:0000256" key="2">
    <source>
        <dbReference type="ARBA" id="ARBA00013531"/>
    </source>
</evidence>
<dbReference type="AlphaFoldDB" id="A0A4Y5MV17"/>
<keyword evidence="19" id="KW-0560">Oxidoreductase</keyword>
<evidence type="ECO:0000313" key="19">
    <source>
        <dbReference type="EMBL" id="QCW06837.1"/>
    </source>
</evidence>
<dbReference type="GO" id="GO:0006122">
    <property type="term" value="P:mitochondrial electron transport, ubiquinol to cytochrome c"/>
    <property type="evidence" value="ECO:0007669"/>
    <property type="project" value="TreeGrafter"/>
</dbReference>
<feature type="domain" description="Cytochrome b/b6 C-terminal region profile" evidence="18">
    <location>
        <begin position="209"/>
        <end position="379"/>
    </location>
</feature>
<accession>A0A4Y5MV17</accession>
<dbReference type="GeneID" id="40512587"/>
<evidence type="ECO:0000256" key="3">
    <source>
        <dbReference type="ARBA" id="ARBA00022448"/>
    </source>
</evidence>
<dbReference type="InterPro" id="IPR005798">
    <property type="entry name" value="Cyt_b/b6_C"/>
</dbReference>
<proteinExistence type="inferred from homology"/>
<feature type="binding site" description="axial binding residue" evidence="15">
    <location>
        <position position="180"/>
    </location>
    <ligand>
        <name>heme b</name>
        <dbReference type="ChEBI" id="CHEBI:60344"/>
        <label>b562</label>
    </ligand>
    <ligandPart>
        <name>Fe</name>
        <dbReference type="ChEBI" id="CHEBI:18248"/>
    </ligandPart>
</feature>
<evidence type="ECO:0000256" key="7">
    <source>
        <dbReference type="ARBA" id="ARBA00022723"/>
    </source>
</evidence>
<dbReference type="InterPro" id="IPR048260">
    <property type="entry name" value="Cytochrome_b_C_euk/bac"/>
</dbReference>
<dbReference type="InterPro" id="IPR005797">
    <property type="entry name" value="Cyt_b/b6_N"/>
</dbReference>
<dbReference type="Pfam" id="PF00032">
    <property type="entry name" value="Cytochrom_B_C"/>
    <property type="match status" value="1"/>
</dbReference>
<feature type="transmembrane region" description="Helical" evidence="16">
    <location>
        <begin position="223"/>
        <end position="245"/>
    </location>
</feature>
<dbReference type="Gene3D" id="1.20.810.10">
    <property type="entry name" value="Cytochrome Bc1 Complex, Chain C"/>
    <property type="match status" value="1"/>
</dbReference>
<feature type="binding site" description="axial binding residue" evidence="15">
    <location>
        <position position="82"/>
    </location>
    <ligand>
        <name>heme b</name>
        <dbReference type="ChEBI" id="CHEBI:60344"/>
        <label>b562</label>
    </ligand>
    <ligandPart>
        <name>Fe</name>
        <dbReference type="ChEBI" id="CHEBI:18248"/>
    </ligandPart>
</feature>
<keyword evidence="12 16" id="KW-0496">Mitochondrion</keyword>
<evidence type="ECO:0000256" key="14">
    <source>
        <dbReference type="PIRSR" id="PIRSR038885-1"/>
    </source>
</evidence>
<dbReference type="InterPro" id="IPR016174">
    <property type="entry name" value="Di-haem_cyt_TM"/>
</dbReference>
<keyword evidence="7 15" id="KW-0479">Metal-binding</keyword>
<evidence type="ECO:0000256" key="4">
    <source>
        <dbReference type="ARBA" id="ARBA00022617"/>
    </source>
</evidence>
<dbReference type="InterPro" id="IPR027387">
    <property type="entry name" value="Cytb/b6-like_sf"/>
</dbReference>
<keyword evidence="9 16" id="KW-0249">Electron transport</keyword>
<feature type="transmembrane region" description="Helical" evidence="16">
    <location>
        <begin position="77"/>
        <end position="97"/>
    </location>
</feature>